<proteinExistence type="predicted"/>
<feature type="compositionally biased region" description="Pro residues" evidence="1">
    <location>
        <begin position="323"/>
        <end position="345"/>
    </location>
</feature>
<dbReference type="STRING" id="45235.A0A2K3Q8Z1"/>
<feature type="compositionally biased region" description="Basic and acidic residues" evidence="1">
    <location>
        <begin position="444"/>
        <end position="455"/>
    </location>
</feature>
<feature type="compositionally biased region" description="Pro residues" evidence="1">
    <location>
        <begin position="33"/>
        <end position="59"/>
    </location>
</feature>
<comment type="caution">
    <text evidence="2">The sequence shown here is derived from an EMBL/GenBank/DDBJ whole genome shotgun (WGS) entry which is preliminary data.</text>
</comment>
<sequence length="626" mass="71705">MANNFPPGVIQLSGINGPAPQQRAPEPQGLGMVPPPRMPSQMPPPQMPPRMPHQMPPQMPHQMLPPQMALSPRTPIQQQPPERRGTHAVEISDIRCENPTEADARHRLSSFVVIRLEKSASPNEIDEEGYPVRPTWQRVARIEETDISQQEATRKVRELMKKGPVADKKGELGTSVQRQLEAAQANLQETEPDPRYHYVLAQLESKTKKIEPGSPLFYDEGHKKSKKSRDDSRKGKEYDRRNKEYRIEPAKSKHKDKLERISVTAYFKRTPRPDENALGMLGEKEKSKYQQPSMQPPPHMGSIGQSMFLPQPMQHSHPIHHQPQPPPQLPQPPQPPQPPPPPGFPMPRQAMGPVPGHQGRQARPADVEVIPPGRHRAIKMYFGSPRESRSSFTSDEFCDSDSSEYTTPESSAGSSTRPSHHGKYRNRSGHRHRDRPENFGLEVEVPRRHSKRDQDYLPSTKPLREPSSPGPRALAPAVDLDQIVERAYRDGRNDAARAGPLPPKVIQAPPAFRCLPDYEARREIFAEDLDRMGDRLHRTYLDDEDRQERDFRREQDGRYHRQSDDLERGRRMQDRMRRDPCGISRESLEARQHMVSRERSREVEHESPFSPVGRRGQYHVSRYPRG</sequence>
<gene>
    <name evidence="2" type="ORF">TCAP_06042</name>
</gene>
<feature type="compositionally biased region" description="Basic and acidic residues" evidence="1">
    <location>
        <begin position="537"/>
        <end position="607"/>
    </location>
</feature>
<dbReference type="Proteomes" id="UP000236621">
    <property type="component" value="Unassembled WGS sequence"/>
</dbReference>
<feature type="compositionally biased region" description="Polar residues" evidence="1">
    <location>
        <begin position="403"/>
        <end position="417"/>
    </location>
</feature>
<dbReference type="AlphaFoldDB" id="A0A2K3Q8Z1"/>
<accession>A0A2K3Q8Z1</accession>
<evidence type="ECO:0000313" key="2">
    <source>
        <dbReference type="EMBL" id="PNY24032.1"/>
    </source>
</evidence>
<feature type="compositionally biased region" description="Basic residues" evidence="1">
    <location>
        <begin position="418"/>
        <end position="433"/>
    </location>
</feature>
<dbReference type="EMBL" id="NRSZ01000993">
    <property type="protein sequence ID" value="PNY24032.1"/>
    <property type="molecule type" value="Genomic_DNA"/>
</dbReference>
<organism evidence="2 3">
    <name type="scientific">Tolypocladium capitatum</name>
    <dbReference type="NCBI Taxonomy" id="45235"/>
    <lineage>
        <taxon>Eukaryota</taxon>
        <taxon>Fungi</taxon>
        <taxon>Dikarya</taxon>
        <taxon>Ascomycota</taxon>
        <taxon>Pezizomycotina</taxon>
        <taxon>Sordariomycetes</taxon>
        <taxon>Hypocreomycetidae</taxon>
        <taxon>Hypocreales</taxon>
        <taxon>Ophiocordycipitaceae</taxon>
        <taxon>Tolypocladium</taxon>
    </lineage>
</organism>
<feature type="region of interest" description="Disordered" evidence="1">
    <location>
        <begin position="209"/>
        <end position="479"/>
    </location>
</feature>
<feature type="region of interest" description="Disordered" evidence="1">
    <location>
        <begin position="537"/>
        <end position="626"/>
    </location>
</feature>
<feature type="region of interest" description="Disordered" evidence="1">
    <location>
        <begin position="1"/>
        <end position="88"/>
    </location>
</feature>
<reference evidence="2 3" key="1">
    <citation type="submission" date="2017-08" db="EMBL/GenBank/DDBJ databases">
        <title>Harnessing the power of phylogenomics to disentangle the directionality and signatures of interkingdom host jumping in the parasitic fungal genus Tolypocladium.</title>
        <authorList>
            <person name="Quandt C.A."/>
            <person name="Patterson W."/>
            <person name="Spatafora J.W."/>
        </authorList>
    </citation>
    <scope>NUCLEOTIDE SEQUENCE [LARGE SCALE GENOMIC DNA]</scope>
    <source>
        <strain evidence="2 3">CBS 113982</strain>
    </source>
</reference>
<evidence type="ECO:0000256" key="1">
    <source>
        <dbReference type="SAM" id="MobiDB-lite"/>
    </source>
</evidence>
<protein>
    <submittedName>
        <fullName evidence="2">Uncharacterized protein</fullName>
    </submittedName>
</protein>
<keyword evidence="3" id="KW-1185">Reference proteome</keyword>
<evidence type="ECO:0000313" key="3">
    <source>
        <dbReference type="Proteomes" id="UP000236621"/>
    </source>
</evidence>
<name>A0A2K3Q8Z1_9HYPO</name>
<feature type="compositionally biased region" description="Basic and acidic residues" evidence="1">
    <location>
        <begin position="228"/>
        <end position="260"/>
    </location>
</feature>
<dbReference type="OrthoDB" id="3440029at2759"/>